<evidence type="ECO:0000313" key="2">
    <source>
        <dbReference type="Proteomes" id="UP000261812"/>
    </source>
</evidence>
<keyword evidence="2" id="KW-1185">Reference proteome</keyword>
<reference evidence="2" key="1">
    <citation type="submission" date="2018-09" db="EMBL/GenBank/DDBJ databases">
        <title>Complete genome sequence of thermophilic cyanobacteria strain Thermosynechococcus elongatus PKUAC-SCTE542.</title>
        <authorList>
            <person name="Liang Y."/>
            <person name="Tang J."/>
            <person name="Daroch M."/>
        </authorList>
    </citation>
    <scope>NUCLEOTIDE SEQUENCE [LARGE SCALE GENOMIC DNA]</scope>
    <source>
        <strain evidence="2">E542</strain>
    </source>
</reference>
<evidence type="ECO:0000313" key="1">
    <source>
        <dbReference type="EMBL" id="AXY68346.1"/>
    </source>
</evidence>
<dbReference type="KEGG" id="tsq:D3A95_10385"/>
<gene>
    <name evidence="1" type="ORF">D3A95_10385</name>
</gene>
<dbReference type="EMBL" id="CP032152">
    <property type="protein sequence ID" value="AXY68346.1"/>
    <property type="molecule type" value="Genomic_DNA"/>
</dbReference>
<dbReference type="AlphaFoldDB" id="A0A3B7MMM4"/>
<protein>
    <submittedName>
        <fullName evidence="1">Uncharacterized protein</fullName>
    </submittedName>
</protein>
<organism evidence="1 2">
    <name type="scientific">Thermosynechococcus sichuanensis E542</name>
    <dbReference type="NCBI Taxonomy" id="2016101"/>
    <lineage>
        <taxon>Bacteria</taxon>
        <taxon>Bacillati</taxon>
        <taxon>Cyanobacteriota</taxon>
        <taxon>Cyanophyceae</taxon>
        <taxon>Acaryochloridales</taxon>
        <taxon>Thermosynechococcaceae</taxon>
        <taxon>Thermosynechococcus</taxon>
        <taxon>Thermosynechococcus sichuanensis</taxon>
    </lineage>
</organism>
<proteinExistence type="predicted"/>
<name>A0A3B7MMM4_9CYAN</name>
<accession>A0A3B7MMM4</accession>
<dbReference type="RefSeq" id="WP_149819585.1">
    <property type="nucleotide sequence ID" value="NZ_CP032152.1"/>
</dbReference>
<dbReference type="Proteomes" id="UP000261812">
    <property type="component" value="Chromosome"/>
</dbReference>
<sequence>MMIQRLVQRVLETQVLTSAIENQISQLLWKREYDGDDMAALGELLDALEAKKIQTQQ</sequence>